<organism evidence="3 4">
    <name type="scientific">Sinobaca qinghaiensis</name>
    <dbReference type="NCBI Taxonomy" id="342944"/>
    <lineage>
        <taxon>Bacteria</taxon>
        <taxon>Bacillati</taxon>
        <taxon>Bacillota</taxon>
        <taxon>Bacilli</taxon>
        <taxon>Bacillales</taxon>
        <taxon>Sporolactobacillaceae</taxon>
        <taxon>Sinobaca</taxon>
    </lineage>
</organism>
<feature type="transmembrane region" description="Helical" evidence="1">
    <location>
        <begin position="368"/>
        <end position="397"/>
    </location>
</feature>
<dbReference type="Pfam" id="PF03703">
    <property type="entry name" value="bPH_2"/>
    <property type="match status" value="3"/>
</dbReference>
<dbReference type="InterPro" id="IPR005182">
    <property type="entry name" value="YdbS-like_PH"/>
</dbReference>
<feature type="transmembrane region" description="Helical" evidence="1">
    <location>
        <begin position="47"/>
        <end position="67"/>
    </location>
</feature>
<comment type="caution">
    <text evidence="3">The sequence shown here is derived from an EMBL/GenBank/DDBJ whole genome shotgun (WGS) entry which is preliminary data.</text>
</comment>
<evidence type="ECO:0000313" key="4">
    <source>
        <dbReference type="Proteomes" id="UP000285120"/>
    </source>
</evidence>
<keyword evidence="1" id="KW-0472">Membrane</keyword>
<evidence type="ECO:0000313" key="3">
    <source>
        <dbReference type="EMBL" id="RKD72796.1"/>
    </source>
</evidence>
<name>A0A419V309_9BACL</name>
<sequence length="492" mass="56212">MRMTNSWKRMHGAAVVVLFVSRIKDFIFPLLLTFFAGGTGTLFGQEWIFPALLLVLFLHSLFSWLFFRFRLEEQELRIKQGIFVKKRRYIQRKKVQSVDISAGIIQRTFGLVKIKIETAGGGMVPEVSIIALSKDDAEEIRESLLYGAAESVSLEETDAVDEDTAVEKTREEVTYQKKIPARYIFYAGITSGKVGLFFSAAAAIFSQFDQFIPESFYESTVGYILDLSLWFLVLFFFLIAIIAWVGSTVVTMLQYGQFEIKLINKEMIIKRGLLEKKQLTLRPERITSVRYTCNPLQQMLGFWRIYIDSAGGGSEKESFSTVLLPLGSKTMAEEIIHHIRPDLQMEPGLARVPKRAARRYIFRASWMGWLLAVAAAIWVPYGSMLFVLPLLLTWLGWTQYRSAGLAEDHNKLVLQNRLISKQHAVLPKTAIQSYTKQYHYLQERNQLCSITVDILSSSGGREFSLRDLDTEKGKDLLQWFSEPAEQKEVPAD</sequence>
<keyword evidence="4" id="KW-1185">Reference proteome</keyword>
<feature type="domain" description="YdbS-like PH" evidence="2">
    <location>
        <begin position="64"/>
        <end position="143"/>
    </location>
</feature>
<dbReference type="InterPro" id="IPR014529">
    <property type="entry name" value="UCP026631"/>
</dbReference>
<proteinExistence type="predicted"/>
<dbReference type="OrthoDB" id="2195155at2"/>
<dbReference type="PANTHER" id="PTHR34473:SF2">
    <property type="entry name" value="UPF0699 TRANSMEMBRANE PROTEIN YDBT"/>
    <property type="match status" value="1"/>
</dbReference>
<reference evidence="3 4" key="1">
    <citation type="submission" date="2018-09" db="EMBL/GenBank/DDBJ databases">
        <title>Genomic Encyclopedia of Archaeal and Bacterial Type Strains, Phase II (KMG-II): from individual species to whole genera.</title>
        <authorList>
            <person name="Goeker M."/>
        </authorList>
    </citation>
    <scope>NUCLEOTIDE SEQUENCE [LARGE SCALE GENOMIC DNA]</scope>
    <source>
        <strain evidence="3 4">DSM 17008</strain>
    </source>
</reference>
<dbReference type="RefSeq" id="WP_120193194.1">
    <property type="nucleotide sequence ID" value="NZ_RAPK01000009.1"/>
</dbReference>
<accession>A0A419V309</accession>
<keyword evidence="1" id="KW-1133">Transmembrane helix</keyword>
<evidence type="ECO:0000259" key="2">
    <source>
        <dbReference type="Pfam" id="PF03703"/>
    </source>
</evidence>
<dbReference type="AlphaFoldDB" id="A0A419V309"/>
<evidence type="ECO:0000256" key="1">
    <source>
        <dbReference type="SAM" id="Phobius"/>
    </source>
</evidence>
<feature type="transmembrane region" description="Helical" evidence="1">
    <location>
        <begin position="183"/>
        <end position="208"/>
    </location>
</feature>
<feature type="transmembrane region" description="Helical" evidence="1">
    <location>
        <begin position="228"/>
        <end position="253"/>
    </location>
</feature>
<keyword evidence="1" id="KW-0812">Transmembrane</keyword>
<protein>
    <submittedName>
        <fullName evidence="3">Putative membrane protein</fullName>
    </submittedName>
</protein>
<dbReference type="Proteomes" id="UP000285120">
    <property type="component" value="Unassembled WGS sequence"/>
</dbReference>
<dbReference type="PIRSF" id="PIRSF026631">
    <property type="entry name" value="UCP026631"/>
    <property type="match status" value="1"/>
</dbReference>
<dbReference type="EMBL" id="RAPK01000009">
    <property type="protein sequence ID" value="RKD72796.1"/>
    <property type="molecule type" value="Genomic_DNA"/>
</dbReference>
<dbReference type="PANTHER" id="PTHR34473">
    <property type="entry name" value="UPF0699 TRANSMEMBRANE PROTEIN YDBS"/>
    <property type="match status" value="1"/>
</dbReference>
<feature type="domain" description="YdbS-like PH" evidence="2">
    <location>
        <begin position="259"/>
        <end position="339"/>
    </location>
</feature>
<feature type="domain" description="YdbS-like PH" evidence="2">
    <location>
        <begin position="400"/>
        <end position="479"/>
    </location>
</feature>
<gene>
    <name evidence="3" type="ORF">ATL39_1992</name>
</gene>